<dbReference type="Proteomes" id="UP000717696">
    <property type="component" value="Unassembled WGS sequence"/>
</dbReference>
<dbReference type="OrthoDB" id="10641300at2759"/>
<reference evidence="1" key="1">
    <citation type="journal article" date="2021" name="Nat. Commun.">
        <title>Genetic determinants of endophytism in the Arabidopsis root mycobiome.</title>
        <authorList>
            <person name="Mesny F."/>
            <person name="Miyauchi S."/>
            <person name="Thiergart T."/>
            <person name="Pickel B."/>
            <person name="Atanasova L."/>
            <person name="Karlsson M."/>
            <person name="Huettel B."/>
            <person name="Barry K.W."/>
            <person name="Haridas S."/>
            <person name="Chen C."/>
            <person name="Bauer D."/>
            <person name="Andreopoulos W."/>
            <person name="Pangilinan J."/>
            <person name="LaButti K."/>
            <person name="Riley R."/>
            <person name="Lipzen A."/>
            <person name="Clum A."/>
            <person name="Drula E."/>
            <person name="Henrissat B."/>
            <person name="Kohler A."/>
            <person name="Grigoriev I.V."/>
            <person name="Martin F.M."/>
            <person name="Hacquard S."/>
        </authorList>
    </citation>
    <scope>NUCLEOTIDE SEQUENCE</scope>
    <source>
        <strain evidence="1">MPI-CAGE-AT-0021</strain>
    </source>
</reference>
<proteinExistence type="predicted"/>
<name>A0A9P9JIC3_9HYPO</name>
<organism evidence="1 2">
    <name type="scientific">Dactylonectria estremocensis</name>
    <dbReference type="NCBI Taxonomy" id="1079267"/>
    <lineage>
        <taxon>Eukaryota</taxon>
        <taxon>Fungi</taxon>
        <taxon>Dikarya</taxon>
        <taxon>Ascomycota</taxon>
        <taxon>Pezizomycotina</taxon>
        <taxon>Sordariomycetes</taxon>
        <taxon>Hypocreomycetidae</taxon>
        <taxon>Hypocreales</taxon>
        <taxon>Nectriaceae</taxon>
        <taxon>Dactylonectria</taxon>
    </lineage>
</organism>
<comment type="caution">
    <text evidence="1">The sequence shown here is derived from an EMBL/GenBank/DDBJ whole genome shotgun (WGS) entry which is preliminary data.</text>
</comment>
<protein>
    <submittedName>
        <fullName evidence="1">Uncharacterized protein</fullName>
    </submittedName>
</protein>
<sequence length="435" mass="46734">MPHDAIPGLSFLTVLPCYHPPQLGPVIPSKHTWPAHYNRLPKAPNAGHLNWQSTHLGSCTKCSPEHGCPLHGMTLCPLSVFLLTDEIVGDSGCRVPSPLPSLGRLPQYCTGTRSDQHPSDSIVPGPPAKNRKSGILAFCKVVNPASKRRAKSISVPEDVILDRHIIVKHSWLGAPCEPAVDEIRLSSSPPLTRYYDRLALIITLTILSRYDRRTDGHAGYYMNAESSSAPLWCPGWTRPLVRDSSSQAQLDPIVTWRHRPERSVRNLSNATAAEKLVVVPLTVSCLPIWSNNSFVSYISLVTACSCVAACQTPYSDGWARINVLHDLMRGEQDTPANVKTAAMAGLGADCNIAACAAPSTISQTSRRRTSQGAVYTTDSPAAAGHLLMKACSGQRARLATTQSAPHPIGSTMTTYDLGPVAAGGNISTSCLRGDS</sequence>
<dbReference type="EMBL" id="JAGMUU010000002">
    <property type="protein sequence ID" value="KAH7160015.1"/>
    <property type="molecule type" value="Genomic_DNA"/>
</dbReference>
<dbReference type="AlphaFoldDB" id="A0A9P9JIC3"/>
<evidence type="ECO:0000313" key="2">
    <source>
        <dbReference type="Proteomes" id="UP000717696"/>
    </source>
</evidence>
<gene>
    <name evidence="1" type="ORF">B0J13DRAFT_519443</name>
</gene>
<evidence type="ECO:0000313" key="1">
    <source>
        <dbReference type="EMBL" id="KAH7160015.1"/>
    </source>
</evidence>
<keyword evidence="2" id="KW-1185">Reference proteome</keyword>
<accession>A0A9P9JIC3</accession>